<dbReference type="OrthoDB" id="258143at2759"/>
<dbReference type="Gene3D" id="2.40.30.330">
    <property type="entry name" value="Pre-mRNA cleavage complex subunit Clp1, C-terminal domain"/>
    <property type="match status" value="1"/>
</dbReference>
<dbReference type="InterPro" id="IPR027417">
    <property type="entry name" value="P-loop_NTPase"/>
</dbReference>
<dbReference type="Gene3D" id="2.60.120.1030">
    <property type="entry name" value="Clp1, DNA binding domain"/>
    <property type="match status" value="1"/>
</dbReference>
<feature type="domain" description="Clp1 N-terminal" evidence="6">
    <location>
        <begin position="6"/>
        <end position="95"/>
    </location>
</feature>
<keyword evidence="9" id="KW-1185">Reference proteome</keyword>
<dbReference type="InterPro" id="IPR045116">
    <property type="entry name" value="Clp1/Grc3"/>
</dbReference>
<dbReference type="AlphaFoldDB" id="A0A9W6YYD8"/>
<organism evidence="8 9">
    <name type="scientific">Ambrosiozyma monospora</name>
    <name type="common">Yeast</name>
    <name type="synonym">Endomycopsis monosporus</name>
    <dbReference type="NCBI Taxonomy" id="43982"/>
    <lineage>
        <taxon>Eukaryota</taxon>
        <taxon>Fungi</taxon>
        <taxon>Dikarya</taxon>
        <taxon>Ascomycota</taxon>
        <taxon>Saccharomycotina</taxon>
        <taxon>Pichiomycetes</taxon>
        <taxon>Pichiales</taxon>
        <taxon>Pichiaceae</taxon>
        <taxon>Ambrosiozyma</taxon>
    </lineage>
</organism>
<protein>
    <recommendedName>
        <fullName evidence="2">Polynucleotide 5'-hydroxyl-kinase GRC3</fullName>
    </recommendedName>
    <alternativeName>
        <fullName evidence="1">Polynucleotide 5'-hydroxyl-kinase grc3</fullName>
    </alternativeName>
</protein>
<evidence type="ECO:0000259" key="6">
    <source>
        <dbReference type="Pfam" id="PF16573"/>
    </source>
</evidence>
<evidence type="ECO:0000313" key="8">
    <source>
        <dbReference type="EMBL" id="GMG31188.1"/>
    </source>
</evidence>
<accession>A0A9W6YYD8</accession>
<dbReference type="InterPro" id="IPR032319">
    <property type="entry name" value="CLP1_P"/>
</dbReference>
<proteinExistence type="predicted"/>
<name>A0A9W6YYD8_AMBMO</name>
<evidence type="ECO:0000256" key="4">
    <source>
        <dbReference type="ARBA" id="ARBA00022840"/>
    </source>
</evidence>
<dbReference type="PANTHER" id="PTHR12755:SF6">
    <property type="entry name" value="POLYRIBONUCLEOTIDE 5'-HYDROXYL-KINASE CLP1"/>
    <property type="match status" value="1"/>
</dbReference>
<comment type="caution">
    <text evidence="8">The sequence shown here is derived from an EMBL/GenBank/DDBJ whole genome shotgun (WGS) entry which is preliminary data.</text>
</comment>
<reference evidence="8" key="1">
    <citation type="submission" date="2023-04" db="EMBL/GenBank/DDBJ databases">
        <title>Ambrosiozyma monospora NBRC 1965.</title>
        <authorList>
            <person name="Ichikawa N."/>
            <person name="Sato H."/>
            <person name="Tonouchi N."/>
        </authorList>
    </citation>
    <scope>NUCLEOTIDE SEQUENCE</scope>
    <source>
        <strain evidence="8">NBRC 1965</strain>
    </source>
</reference>
<feature type="domain" description="Clp1 P-loop" evidence="7">
    <location>
        <begin position="123"/>
        <end position="287"/>
    </location>
</feature>
<keyword evidence="3" id="KW-0547">Nucleotide-binding</keyword>
<dbReference type="Pfam" id="PF06807">
    <property type="entry name" value="Clp1"/>
    <property type="match status" value="1"/>
</dbReference>
<dbReference type="GO" id="GO:0006388">
    <property type="term" value="P:tRNA splicing, via endonucleolytic cleavage and ligation"/>
    <property type="evidence" value="ECO:0007669"/>
    <property type="project" value="TreeGrafter"/>
</dbReference>
<sequence>MSRVIEIPANNEWRFEVHKNTKIKLKLQSGQAECQGTELSSTIEYEFKGSLQNYLYTYQGCKIEIWGKEDTDYTEYRSDDSLVYQYLNLAIGLHKLSTPSKQNDNNSQNATDKGEAPVVMIIGGPNSGKTTLAKTLVSYLSKLSNNAKRQIPTLVNLDPHSPQFVVPGNLTATPISSLLNLENVNFGETVINGVTFYRQKQPCVVSFGFESIDSNLKLFKHCVSQLSQTLKQRMNKDLKVGDGVVVLDCPSSVGTNQELFDFVRACFGVTIVVVVGDERLSVSLKKRGLKVVNGLENANLKTEVKEEGQMEGIEKTNGSQNKEKDLQIIKINKSTGCIDKSDRFVRELQQRAIKEYFYGLDNVQLNPFTISVGFNELIILKPKIDNVNLDFLGGDFDDGSITEPSSLYTRVKPGQENLGNCILTIVDDSGVDTMKHLNDFDDYEVNKELIGQVAGKGVVGSCYVLNSDETRVKLLVPLPVTKLPSKVVILTEFRYHE</sequence>
<dbReference type="GO" id="GO:0051731">
    <property type="term" value="F:polynucleotide 5'-hydroxyl-kinase activity"/>
    <property type="evidence" value="ECO:0007669"/>
    <property type="project" value="InterPro"/>
</dbReference>
<keyword evidence="4" id="KW-0067">ATP-binding</keyword>
<dbReference type="InterPro" id="IPR010655">
    <property type="entry name" value="Clp1_C"/>
</dbReference>
<evidence type="ECO:0000256" key="3">
    <source>
        <dbReference type="ARBA" id="ARBA00022741"/>
    </source>
</evidence>
<evidence type="ECO:0000313" key="9">
    <source>
        <dbReference type="Proteomes" id="UP001165063"/>
    </source>
</evidence>
<dbReference type="PANTHER" id="PTHR12755">
    <property type="entry name" value="CLEAVAGE/POLYADENYLATION FACTOR IA SUBUNIT CLP1P"/>
    <property type="match status" value="1"/>
</dbReference>
<dbReference type="InterPro" id="IPR038239">
    <property type="entry name" value="Clp1_N_sf"/>
</dbReference>
<dbReference type="GO" id="GO:0031124">
    <property type="term" value="P:mRNA 3'-end processing"/>
    <property type="evidence" value="ECO:0007669"/>
    <property type="project" value="InterPro"/>
</dbReference>
<dbReference type="SUPFAM" id="SSF52540">
    <property type="entry name" value="P-loop containing nucleoside triphosphate hydrolases"/>
    <property type="match status" value="1"/>
</dbReference>
<evidence type="ECO:0000256" key="1">
    <source>
        <dbReference type="ARBA" id="ARBA00018706"/>
    </source>
</evidence>
<evidence type="ECO:0000259" key="7">
    <source>
        <dbReference type="Pfam" id="PF16575"/>
    </source>
</evidence>
<dbReference type="Gene3D" id="3.40.50.300">
    <property type="entry name" value="P-loop containing nucleotide triphosphate hydrolases"/>
    <property type="match status" value="1"/>
</dbReference>
<dbReference type="InterPro" id="IPR032324">
    <property type="entry name" value="Clp1_N"/>
</dbReference>
<feature type="domain" description="Clp1 C-terminal" evidence="5">
    <location>
        <begin position="365"/>
        <end position="497"/>
    </location>
</feature>
<evidence type="ECO:0000259" key="5">
    <source>
        <dbReference type="Pfam" id="PF06807"/>
    </source>
</evidence>
<dbReference type="Pfam" id="PF16575">
    <property type="entry name" value="CLP1_P"/>
    <property type="match status" value="1"/>
</dbReference>
<dbReference type="Pfam" id="PF16573">
    <property type="entry name" value="CLP1_N"/>
    <property type="match status" value="1"/>
</dbReference>
<dbReference type="GO" id="GO:0005634">
    <property type="term" value="C:nucleus"/>
    <property type="evidence" value="ECO:0007669"/>
    <property type="project" value="TreeGrafter"/>
</dbReference>
<evidence type="ECO:0000256" key="2">
    <source>
        <dbReference type="ARBA" id="ARBA00019824"/>
    </source>
</evidence>
<dbReference type="EMBL" id="BSXU01001798">
    <property type="protein sequence ID" value="GMG31188.1"/>
    <property type="molecule type" value="Genomic_DNA"/>
</dbReference>
<gene>
    <name evidence="8" type="ORF">Amon01_000395700</name>
</gene>
<dbReference type="Proteomes" id="UP001165063">
    <property type="component" value="Unassembled WGS sequence"/>
</dbReference>
<dbReference type="InterPro" id="IPR038238">
    <property type="entry name" value="Clp1_C_sf"/>
</dbReference>
<dbReference type="GO" id="GO:0005524">
    <property type="term" value="F:ATP binding"/>
    <property type="evidence" value="ECO:0007669"/>
    <property type="project" value="UniProtKB-KW"/>
</dbReference>